<reference evidence="1" key="2">
    <citation type="submission" date="2020-06" db="EMBL/GenBank/DDBJ databases">
        <title>Helianthus annuus Genome sequencing and assembly Release 2.</title>
        <authorList>
            <person name="Gouzy J."/>
            <person name="Langlade N."/>
            <person name="Munos S."/>
        </authorList>
    </citation>
    <scope>NUCLEOTIDE SEQUENCE</scope>
    <source>
        <tissue evidence="1">Leaves</tissue>
    </source>
</reference>
<gene>
    <name evidence="1" type="ORF">HanXRQr2_Chr06g0270251</name>
</gene>
<dbReference type="EMBL" id="MNCJ02000321">
    <property type="protein sequence ID" value="KAF5803350.1"/>
    <property type="molecule type" value="Genomic_DNA"/>
</dbReference>
<organism evidence="1 2">
    <name type="scientific">Helianthus annuus</name>
    <name type="common">Common sunflower</name>
    <dbReference type="NCBI Taxonomy" id="4232"/>
    <lineage>
        <taxon>Eukaryota</taxon>
        <taxon>Viridiplantae</taxon>
        <taxon>Streptophyta</taxon>
        <taxon>Embryophyta</taxon>
        <taxon>Tracheophyta</taxon>
        <taxon>Spermatophyta</taxon>
        <taxon>Magnoliopsida</taxon>
        <taxon>eudicotyledons</taxon>
        <taxon>Gunneridae</taxon>
        <taxon>Pentapetalae</taxon>
        <taxon>asterids</taxon>
        <taxon>campanulids</taxon>
        <taxon>Asterales</taxon>
        <taxon>Asteraceae</taxon>
        <taxon>Asteroideae</taxon>
        <taxon>Heliantheae alliance</taxon>
        <taxon>Heliantheae</taxon>
        <taxon>Helianthus</taxon>
    </lineage>
</organism>
<evidence type="ECO:0000313" key="1">
    <source>
        <dbReference type="EMBL" id="KAF5803350.1"/>
    </source>
</evidence>
<evidence type="ECO:0000313" key="2">
    <source>
        <dbReference type="Proteomes" id="UP000215914"/>
    </source>
</evidence>
<dbReference type="Gramene" id="mRNA:HanXRQr2_Chr06g0270251">
    <property type="protein sequence ID" value="CDS:HanXRQr2_Chr06g0270251.1"/>
    <property type="gene ID" value="HanXRQr2_Chr06g0270251"/>
</dbReference>
<reference evidence="1" key="1">
    <citation type="journal article" date="2017" name="Nature">
        <title>The sunflower genome provides insights into oil metabolism, flowering and Asterid evolution.</title>
        <authorList>
            <person name="Badouin H."/>
            <person name="Gouzy J."/>
            <person name="Grassa C.J."/>
            <person name="Murat F."/>
            <person name="Staton S.E."/>
            <person name="Cottret L."/>
            <person name="Lelandais-Briere C."/>
            <person name="Owens G.L."/>
            <person name="Carrere S."/>
            <person name="Mayjonade B."/>
            <person name="Legrand L."/>
            <person name="Gill N."/>
            <person name="Kane N.C."/>
            <person name="Bowers J.E."/>
            <person name="Hubner S."/>
            <person name="Bellec A."/>
            <person name="Berard A."/>
            <person name="Berges H."/>
            <person name="Blanchet N."/>
            <person name="Boniface M.C."/>
            <person name="Brunel D."/>
            <person name="Catrice O."/>
            <person name="Chaidir N."/>
            <person name="Claudel C."/>
            <person name="Donnadieu C."/>
            <person name="Faraut T."/>
            <person name="Fievet G."/>
            <person name="Helmstetter N."/>
            <person name="King M."/>
            <person name="Knapp S.J."/>
            <person name="Lai Z."/>
            <person name="Le Paslier M.C."/>
            <person name="Lippi Y."/>
            <person name="Lorenzon L."/>
            <person name="Mandel J.R."/>
            <person name="Marage G."/>
            <person name="Marchand G."/>
            <person name="Marquand E."/>
            <person name="Bret-Mestries E."/>
            <person name="Morien E."/>
            <person name="Nambeesan S."/>
            <person name="Nguyen T."/>
            <person name="Pegot-Espagnet P."/>
            <person name="Pouilly N."/>
            <person name="Raftis F."/>
            <person name="Sallet E."/>
            <person name="Schiex T."/>
            <person name="Thomas J."/>
            <person name="Vandecasteele C."/>
            <person name="Vares D."/>
            <person name="Vear F."/>
            <person name="Vautrin S."/>
            <person name="Crespi M."/>
            <person name="Mangin B."/>
            <person name="Burke J.M."/>
            <person name="Salse J."/>
            <person name="Munos S."/>
            <person name="Vincourt P."/>
            <person name="Rieseberg L.H."/>
            <person name="Langlade N.B."/>
        </authorList>
    </citation>
    <scope>NUCLEOTIDE SEQUENCE</scope>
    <source>
        <tissue evidence="1">Leaves</tissue>
    </source>
</reference>
<name>A0A9K3IWE0_HELAN</name>
<proteinExistence type="predicted"/>
<protein>
    <submittedName>
        <fullName evidence="1">Uncharacterized protein</fullName>
    </submittedName>
</protein>
<dbReference type="AlphaFoldDB" id="A0A9K3IWE0"/>
<accession>A0A9K3IWE0</accession>
<sequence>MKISNTSPNQYFLFPHSSISDDTRTRFIERLNHKIAATELPCILARTNNKCVHILDTYPNIKLFESNTL</sequence>
<keyword evidence="2" id="KW-1185">Reference proteome</keyword>
<comment type="caution">
    <text evidence="1">The sequence shown here is derived from an EMBL/GenBank/DDBJ whole genome shotgun (WGS) entry which is preliminary data.</text>
</comment>
<dbReference type="Proteomes" id="UP000215914">
    <property type="component" value="Unassembled WGS sequence"/>
</dbReference>